<sequence length="608" mass="66732">MFLRTPVLTTVLVGSHLGEAFVARSGSPHASPTLTASFETPSYRYSSFSYTQLTTDRYATPLPSPISFPTTFAPPFSEASTLLPTGVTYTTYSLNPTTTAATESETDGYGQQAYAELWASLSYSSAPPFTTTVSPTPVPSSELVFPPALTPYLANPEKKLPENFIWGVAGSAWQIEGGLQLGGRGPSILDTIGALQSNDSASDANVATMNYYLYKQDIARLAALGVPYYSFSISWSRIVPFGVAGSPVNTEGLAHYDDVIDTCIVYGVTPIVTLVHADYPPSVVADMGNLTTHYLYYAKQVMTRYADRVPYWVTFNEPNISVGSVAKSYSILKDILLAHAAAYHWYKETLGGTAQITLKFANNLALPLDPTNSTHTASAQRYQAFILGIMGNPLLLGEQIPSEVLSTPNITIEALTAEELATVKDTVDFISIDPYTAQFASPAPEGIEACAANSSHPLWPSCATLTNVQANGWLMGEASNDYAYIAPQYVRQQLGYLWNTFRPKGILVAEYGFNPFADANRSLNAQRYDIERTLYYHFFLREVLTAIHEDGINVIGALAWSVLDNDEFGSYANMYGLQTVNRTDGRFERQYKRSFFDYVDFFHQHIAS</sequence>
<organism evidence="2 3">
    <name type="scientific">Aspergillus indologenus CBS 114.80</name>
    <dbReference type="NCBI Taxonomy" id="1450541"/>
    <lineage>
        <taxon>Eukaryota</taxon>
        <taxon>Fungi</taxon>
        <taxon>Dikarya</taxon>
        <taxon>Ascomycota</taxon>
        <taxon>Pezizomycotina</taxon>
        <taxon>Eurotiomycetes</taxon>
        <taxon>Eurotiomycetidae</taxon>
        <taxon>Eurotiales</taxon>
        <taxon>Aspergillaceae</taxon>
        <taxon>Aspergillus</taxon>
        <taxon>Aspergillus subgen. Circumdati</taxon>
    </lineage>
</organism>
<evidence type="ECO:0000256" key="1">
    <source>
        <dbReference type="RuleBase" id="RU003690"/>
    </source>
</evidence>
<dbReference type="PANTHER" id="PTHR10353">
    <property type="entry name" value="GLYCOSYL HYDROLASE"/>
    <property type="match status" value="1"/>
</dbReference>
<dbReference type="AlphaFoldDB" id="A0A2V5HYF4"/>
<protein>
    <submittedName>
        <fullName evidence="2">Beta-glucosidase</fullName>
    </submittedName>
</protein>
<dbReference type="EMBL" id="KZ825530">
    <property type="protein sequence ID" value="PYI29529.1"/>
    <property type="molecule type" value="Genomic_DNA"/>
</dbReference>
<dbReference type="GO" id="GO:0008422">
    <property type="term" value="F:beta-glucosidase activity"/>
    <property type="evidence" value="ECO:0007669"/>
    <property type="project" value="TreeGrafter"/>
</dbReference>
<accession>A0A2V5HYF4</accession>
<evidence type="ECO:0000313" key="2">
    <source>
        <dbReference type="EMBL" id="PYI29529.1"/>
    </source>
</evidence>
<name>A0A2V5HYF4_9EURO</name>
<dbReference type="GO" id="GO:0005975">
    <property type="term" value="P:carbohydrate metabolic process"/>
    <property type="evidence" value="ECO:0007669"/>
    <property type="project" value="InterPro"/>
</dbReference>
<dbReference type="Proteomes" id="UP000248817">
    <property type="component" value="Unassembled WGS sequence"/>
</dbReference>
<gene>
    <name evidence="2" type="ORF">BP00DRAFT_427410</name>
</gene>
<dbReference type="InterPro" id="IPR017853">
    <property type="entry name" value="GH"/>
</dbReference>
<reference evidence="2 3" key="1">
    <citation type="submission" date="2018-02" db="EMBL/GenBank/DDBJ databases">
        <title>The genomes of Aspergillus section Nigri reveals drivers in fungal speciation.</title>
        <authorList>
            <consortium name="DOE Joint Genome Institute"/>
            <person name="Vesth T.C."/>
            <person name="Nybo J."/>
            <person name="Theobald S."/>
            <person name="Brandl J."/>
            <person name="Frisvad J.C."/>
            <person name="Nielsen K.F."/>
            <person name="Lyhne E.K."/>
            <person name="Kogle M.E."/>
            <person name="Kuo A."/>
            <person name="Riley R."/>
            <person name="Clum A."/>
            <person name="Nolan M."/>
            <person name="Lipzen A."/>
            <person name="Salamov A."/>
            <person name="Henrissat B."/>
            <person name="Wiebenga A."/>
            <person name="De vries R.P."/>
            <person name="Grigoriev I.V."/>
            <person name="Mortensen U.H."/>
            <person name="Andersen M.R."/>
            <person name="Baker S.E."/>
        </authorList>
    </citation>
    <scope>NUCLEOTIDE SEQUENCE [LARGE SCALE GENOMIC DNA]</scope>
    <source>
        <strain evidence="2 3">CBS 114.80</strain>
    </source>
</reference>
<dbReference type="InterPro" id="IPR001360">
    <property type="entry name" value="Glyco_hydro_1"/>
</dbReference>
<dbReference type="SUPFAM" id="SSF51445">
    <property type="entry name" value="(Trans)glycosidases"/>
    <property type="match status" value="1"/>
</dbReference>
<comment type="similarity">
    <text evidence="1">Belongs to the glycosyl hydrolase 1 family.</text>
</comment>
<keyword evidence="3" id="KW-1185">Reference proteome</keyword>
<proteinExistence type="inferred from homology"/>
<evidence type="ECO:0000313" key="3">
    <source>
        <dbReference type="Proteomes" id="UP000248817"/>
    </source>
</evidence>
<dbReference type="Gene3D" id="3.20.20.80">
    <property type="entry name" value="Glycosidases"/>
    <property type="match status" value="1"/>
</dbReference>
<dbReference type="Pfam" id="PF00232">
    <property type="entry name" value="Glyco_hydro_1"/>
    <property type="match status" value="1"/>
</dbReference>
<dbReference type="PANTHER" id="PTHR10353:SF53">
    <property type="entry name" value="BETA-1,4-GLUCOSIDASE (EUROFUNG)"/>
    <property type="match status" value="1"/>
</dbReference>